<gene>
    <name evidence="1" type="ORF">CPT_Portland_002</name>
</gene>
<evidence type="ECO:0000313" key="1">
    <source>
        <dbReference type="EMBL" id="QFG06606.1"/>
    </source>
</evidence>
<organism evidence="1 2">
    <name type="scientific">Staphylococcus phage Portland</name>
    <dbReference type="NCBI Taxonomy" id="2650876"/>
    <lineage>
        <taxon>Viruses</taxon>
        <taxon>Duplodnaviria</taxon>
        <taxon>Heunggongvirae</taxon>
        <taxon>Uroviricota</taxon>
        <taxon>Caudoviricetes</taxon>
        <taxon>Rountreeviridae</taxon>
        <taxon>Rakietenvirinae</taxon>
        <taxon>Rosenblumvirus</taxon>
        <taxon>Rosenblumvirus EBHT</taxon>
    </lineage>
</organism>
<reference evidence="1 2" key="1">
    <citation type="journal article" date="2019" name="Microbiol. Resour. Announc.">
        <title>Coding-Complete Genome Sequence of Staphylococcus aureus Podophage Portland.</title>
        <authorList>
            <person name="Bonasera R.M."/>
            <person name="Korn A."/>
            <person name="Newkirk H."/>
            <person name="O'Leary C."/>
            <person name="Gill J."/>
            <person name="Liu M."/>
        </authorList>
    </citation>
    <scope>NUCLEOTIDE SEQUENCE [LARGE SCALE GENOMIC DNA]</scope>
</reference>
<protein>
    <submittedName>
        <fullName evidence="1">Uncharacterized protein</fullName>
    </submittedName>
</protein>
<evidence type="ECO:0000313" key="2">
    <source>
        <dbReference type="Proteomes" id="UP000326256"/>
    </source>
</evidence>
<keyword evidence="2" id="KW-1185">Reference proteome</keyword>
<dbReference type="EMBL" id="MN098325">
    <property type="protein sequence ID" value="QFG06606.1"/>
    <property type="molecule type" value="Genomic_DNA"/>
</dbReference>
<reference evidence="2" key="2">
    <citation type="submission" date="2019-06" db="EMBL/GenBank/DDBJ databases">
        <title>Complete genome of Staphylococcus phage Portland.</title>
        <authorList>
            <person name="Bonasera R.M."/>
            <person name="Korn A."/>
            <person name="O'Leary C."/>
            <person name="Newkirk H."/>
            <person name="Gill J."/>
            <person name="Liu M."/>
        </authorList>
    </citation>
    <scope>NUCLEOTIDE SEQUENCE [LARGE SCALE GENOMIC DNA]</scope>
</reference>
<accession>A0A5J6TAS0</accession>
<sequence>MKPDDIVTLRVKGYILNYLDDNDEYIENFFPLHEYHLTKQQAKELLPDTYTLLSTTRHTKTIQVYYNDLLKISIAESK</sequence>
<dbReference type="Proteomes" id="UP000326256">
    <property type="component" value="Segment"/>
</dbReference>
<proteinExistence type="predicted"/>
<name>A0A5J6TAS0_9CAUD</name>